<evidence type="ECO:0000313" key="2">
    <source>
        <dbReference type="EMBL" id="ANF50676.1"/>
    </source>
</evidence>
<dbReference type="OrthoDB" id="1256992at2"/>
<gene>
    <name evidence="2" type="ORF">A0O34_09140</name>
</gene>
<dbReference type="RefSeq" id="WP_066753947.1">
    <property type="nucleotide sequence ID" value="NZ_CP015199.1"/>
</dbReference>
<protein>
    <submittedName>
        <fullName evidence="2">Uncharacterized protein</fullName>
    </submittedName>
</protein>
<keyword evidence="1" id="KW-0732">Signal</keyword>
<accession>A0A172XUT0</accession>
<reference evidence="2 3" key="1">
    <citation type="submission" date="2016-04" db="EMBL/GenBank/DDBJ databases">
        <title>Complete Genome Sequence of Chryseobacterium sp. IHBB 10212.</title>
        <authorList>
            <person name="Pal M."/>
            <person name="Swarnkar M.K."/>
            <person name="Kaushal K."/>
            <person name="Chhibber S."/>
            <person name="Singh A.K."/>
            <person name="Gulati A."/>
        </authorList>
    </citation>
    <scope>NUCLEOTIDE SEQUENCE [LARGE SCALE GENOMIC DNA]</scope>
    <source>
        <strain evidence="2 3">IHBB 10212</strain>
    </source>
</reference>
<dbReference type="AlphaFoldDB" id="A0A172XUT0"/>
<sequence length="126" mass="14129">MKLRKTILLLSIPMLTFLSCATENMATNTTPDISKPEAVQKFNLAIKKVAMEKEPAPATPRTSAELSDYKKEMLLPAAKDLIASSGVSYAEIERQTRGDKEKILTWAVQVYGEYNKQTNKNYKSEN</sequence>
<organism evidence="2 3">
    <name type="scientific">Chryseobacterium glaciei</name>
    <dbReference type="NCBI Taxonomy" id="1685010"/>
    <lineage>
        <taxon>Bacteria</taxon>
        <taxon>Pseudomonadati</taxon>
        <taxon>Bacteroidota</taxon>
        <taxon>Flavobacteriia</taxon>
        <taxon>Flavobacteriales</taxon>
        <taxon>Weeksellaceae</taxon>
        <taxon>Chryseobacterium group</taxon>
        <taxon>Chryseobacterium</taxon>
    </lineage>
</organism>
<dbReference type="STRING" id="1685010.A0O34_09140"/>
<feature type="signal peptide" evidence="1">
    <location>
        <begin position="1"/>
        <end position="21"/>
    </location>
</feature>
<name>A0A172XUT0_9FLAO</name>
<dbReference type="Proteomes" id="UP000077824">
    <property type="component" value="Chromosome"/>
</dbReference>
<proteinExistence type="predicted"/>
<keyword evidence="3" id="KW-1185">Reference proteome</keyword>
<feature type="chain" id="PRO_5008003805" evidence="1">
    <location>
        <begin position="22"/>
        <end position="126"/>
    </location>
</feature>
<dbReference type="KEGG" id="chh:A0O34_09140"/>
<dbReference type="EMBL" id="CP015199">
    <property type="protein sequence ID" value="ANF50676.1"/>
    <property type="molecule type" value="Genomic_DNA"/>
</dbReference>
<evidence type="ECO:0000256" key="1">
    <source>
        <dbReference type="SAM" id="SignalP"/>
    </source>
</evidence>
<evidence type="ECO:0000313" key="3">
    <source>
        <dbReference type="Proteomes" id="UP000077824"/>
    </source>
</evidence>
<dbReference type="PROSITE" id="PS51257">
    <property type="entry name" value="PROKAR_LIPOPROTEIN"/>
    <property type="match status" value="1"/>
</dbReference>